<evidence type="ECO:0000313" key="1">
    <source>
        <dbReference type="EMBL" id="KAJ7547964.1"/>
    </source>
</evidence>
<comment type="caution">
    <text evidence="1">The sequence shown here is derived from an EMBL/GenBank/DDBJ whole genome shotgun (WGS) entry which is preliminary data.</text>
</comment>
<organism evidence="1 2">
    <name type="scientific">Diphasiastrum complanatum</name>
    <name type="common">Issler's clubmoss</name>
    <name type="synonym">Lycopodium complanatum</name>
    <dbReference type="NCBI Taxonomy" id="34168"/>
    <lineage>
        <taxon>Eukaryota</taxon>
        <taxon>Viridiplantae</taxon>
        <taxon>Streptophyta</taxon>
        <taxon>Embryophyta</taxon>
        <taxon>Tracheophyta</taxon>
        <taxon>Lycopodiopsida</taxon>
        <taxon>Lycopodiales</taxon>
        <taxon>Lycopodiaceae</taxon>
        <taxon>Lycopodioideae</taxon>
        <taxon>Diphasiastrum</taxon>
    </lineage>
</organism>
<gene>
    <name evidence="1" type="ORF">O6H91_08G111500</name>
</gene>
<proteinExistence type="predicted"/>
<protein>
    <submittedName>
        <fullName evidence="1">Uncharacterized protein</fullName>
    </submittedName>
</protein>
<accession>A0ACC2D0Y9</accession>
<dbReference type="EMBL" id="CM055099">
    <property type="protein sequence ID" value="KAJ7547964.1"/>
    <property type="molecule type" value="Genomic_DNA"/>
</dbReference>
<sequence length="117" mass="12662">MAALSSPAAFLKVLLWMVICVASLVQLSTSNAVACKMNFSKLDYSSITSECKAPEYDHHKCCAAFNKLACNYGAAVNDFSSTCPIEFISFLNMAGPYPHGVFVNRCLTDNKLCSTST</sequence>
<reference evidence="2" key="1">
    <citation type="journal article" date="2024" name="Proc. Natl. Acad. Sci. U.S.A.">
        <title>Extraordinary preservation of gene collinearity over three hundred million years revealed in homosporous lycophytes.</title>
        <authorList>
            <person name="Li C."/>
            <person name="Wickell D."/>
            <person name="Kuo L.Y."/>
            <person name="Chen X."/>
            <person name="Nie B."/>
            <person name="Liao X."/>
            <person name="Peng D."/>
            <person name="Ji J."/>
            <person name="Jenkins J."/>
            <person name="Williams M."/>
            <person name="Shu S."/>
            <person name="Plott C."/>
            <person name="Barry K."/>
            <person name="Rajasekar S."/>
            <person name="Grimwood J."/>
            <person name="Han X."/>
            <person name="Sun S."/>
            <person name="Hou Z."/>
            <person name="He W."/>
            <person name="Dai G."/>
            <person name="Sun C."/>
            <person name="Schmutz J."/>
            <person name="Leebens-Mack J.H."/>
            <person name="Li F.W."/>
            <person name="Wang L."/>
        </authorList>
    </citation>
    <scope>NUCLEOTIDE SEQUENCE [LARGE SCALE GENOMIC DNA]</scope>
    <source>
        <strain evidence="2">cv. PW_Plant_1</strain>
    </source>
</reference>
<evidence type="ECO:0000313" key="2">
    <source>
        <dbReference type="Proteomes" id="UP001162992"/>
    </source>
</evidence>
<dbReference type="Proteomes" id="UP001162992">
    <property type="component" value="Chromosome 8"/>
</dbReference>
<keyword evidence="2" id="KW-1185">Reference proteome</keyword>
<name>A0ACC2D0Y9_DIPCM</name>